<sequence>MMTATMYNFKFKTTLPPHSIQRALWLIKALDDFARPRQTNCQLQLPSSQIQDLIDKGPDADRGWEIFNTLKKKLDSPDYKASRNEVVLMLRCMVALAAHHAVHALLAKTPEESSDHFADGKYLLGGCEMLAWGGDDAIVMAAKGREGAKVTNSIWKPTEQDVFDWCSAHRHEYRSIQAAAIEVNKLFGVSVETSKKYIKAVDLTKKQLQ</sequence>
<dbReference type="Proteomes" id="UP000444318">
    <property type="component" value="Unassembled WGS sequence"/>
</dbReference>
<evidence type="ECO:0000313" key="2">
    <source>
        <dbReference type="Proteomes" id="UP000444318"/>
    </source>
</evidence>
<comment type="caution">
    <text evidence="1">The sequence shown here is derived from an EMBL/GenBank/DDBJ whole genome shotgun (WGS) entry which is preliminary data.</text>
</comment>
<reference evidence="1 2" key="1">
    <citation type="submission" date="2019-10" db="EMBL/GenBank/DDBJ databases">
        <title>Two novel species isolated from a subtropical stream in China.</title>
        <authorList>
            <person name="Lu H."/>
        </authorList>
    </citation>
    <scope>NUCLEOTIDE SEQUENCE [LARGE SCALE GENOMIC DNA]</scope>
    <source>
        <strain evidence="1 2">FT103W</strain>
    </source>
</reference>
<organism evidence="1 2">
    <name type="scientific">Rugamonas rivuli</name>
    <dbReference type="NCBI Taxonomy" id="2743358"/>
    <lineage>
        <taxon>Bacteria</taxon>
        <taxon>Pseudomonadati</taxon>
        <taxon>Pseudomonadota</taxon>
        <taxon>Betaproteobacteria</taxon>
        <taxon>Burkholderiales</taxon>
        <taxon>Oxalobacteraceae</taxon>
        <taxon>Telluria group</taxon>
        <taxon>Rugamonas</taxon>
    </lineage>
</organism>
<dbReference type="EMBL" id="WHUF01000012">
    <property type="protein sequence ID" value="MQA23637.1"/>
    <property type="molecule type" value="Genomic_DNA"/>
</dbReference>
<proteinExistence type="predicted"/>
<accession>A0A843SRQ8</accession>
<keyword evidence="2" id="KW-1185">Reference proteome</keyword>
<dbReference type="RefSeq" id="WP_152809773.1">
    <property type="nucleotide sequence ID" value="NZ_WHUF01000012.1"/>
</dbReference>
<protein>
    <submittedName>
        <fullName evidence="1">Uncharacterized protein</fullName>
    </submittedName>
</protein>
<evidence type="ECO:0000313" key="1">
    <source>
        <dbReference type="EMBL" id="MQA23637.1"/>
    </source>
</evidence>
<dbReference type="AlphaFoldDB" id="A0A843SRQ8"/>
<name>A0A843SRQ8_9BURK</name>
<gene>
    <name evidence="1" type="ORF">GEV01_29360</name>
</gene>